<protein>
    <submittedName>
        <fullName evidence="2">Uncharacterized protein</fullName>
    </submittedName>
</protein>
<feature type="compositionally biased region" description="Polar residues" evidence="1">
    <location>
        <begin position="57"/>
        <end position="72"/>
    </location>
</feature>
<evidence type="ECO:0000313" key="2">
    <source>
        <dbReference type="EMBL" id="KAA8628223.1"/>
    </source>
</evidence>
<feature type="compositionally biased region" description="Acidic residues" evidence="1">
    <location>
        <begin position="228"/>
        <end position="247"/>
    </location>
</feature>
<sequence>MKVLDVLRDMDGTEKVTVRQKDVVIVCTDQDVEDAGNDSGANSEGMEHDAFVCEHGSQASQGRHQVQVQTPSDEALEETVEDDLQEDAPEEYDIPATTSTSWYERDIVPMLPNQEEPNWNIKGAWAYVAGAKESDFGKKENKNRKQREKPQARSPATARPEAEEPETARPEIEDSHTQKVTALEKIGVIRSERTIEGNGLWAWTYVAGARGSDFQRNFQSWPRRRTDAEDDDDAEKPELDLDQDQDIEVPQAQTDVEDTEEDLDLDLETETEKPLPCLKHATASNLKSEKSKEGSGHQQQIETETDGQDKERGTKVDDMELQEEERNVEAQVECEVEGELSSIGPGQDQELREADDQAELGEADQEEPEDVNQEAKPLQQWDWLQGDFPDDGYYRYSDEEHQDRDRTLREQEVLFLLEQAQFLEEDQFLEDEDWD</sequence>
<dbReference type="VEuPathDB" id="FungiDB:SMAC_08612"/>
<dbReference type="Proteomes" id="UP000433876">
    <property type="component" value="Unassembled WGS sequence"/>
</dbReference>
<feature type="region of interest" description="Disordered" evidence="1">
    <location>
        <begin position="221"/>
        <end position="385"/>
    </location>
</feature>
<evidence type="ECO:0000313" key="3">
    <source>
        <dbReference type="Proteomes" id="UP000433876"/>
    </source>
</evidence>
<feature type="region of interest" description="Disordered" evidence="1">
    <location>
        <begin position="56"/>
        <end position="89"/>
    </location>
</feature>
<reference evidence="2 3" key="1">
    <citation type="submission" date="2017-07" db="EMBL/GenBank/DDBJ databases">
        <title>Genome sequence of the Sordaria macrospora wild type strain R19027.</title>
        <authorList>
            <person name="Nowrousian M."/>
            <person name="Teichert I."/>
            <person name="Kueck U."/>
        </authorList>
    </citation>
    <scope>NUCLEOTIDE SEQUENCE [LARGE SCALE GENOMIC DNA]</scope>
    <source>
        <strain evidence="2 3">R19027</strain>
        <tissue evidence="2">Mycelium</tissue>
    </source>
</reference>
<proteinExistence type="predicted"/>
<comment type="caution">
    <text evidence="2">The sequence shown here is derived from an EMBL/GenBank/DDBJ whole genome shotgun (WGS) entry which is preliminary data.</text>
</comment>
<name>A0A8S8ZDR9_SORMA</name>
<accession>A0A8S8ZDR9</accession>
<feature type="compositionally biased region" description="Basic and acidic residues" evidence="1">
    <location>
        <begin position="160"/>
        <end position="177"/>
    </location>
</feature>
<organism evidence="2 3">
    <name type="scientific">Sordaria macrospora</name>
    <dbReference type="NCBI Taxonomy" id="5147"/>
    <lineage>
        <taxon>Eukaryota</taxon>
        <taxon>Fungi</taxon>
        <taxon>Dikarya</taxon>
        <taxon>Ascomycota</taxon>
        <taxon>Pezizomycotina</taxon>
        <taxon>Sordariomycetes</taxon>
        <taxon>Sordariomycetidae</taxon>
        <taxon>Sordariales</taxon>
        <taxon>Sordariaceae</taxon>
        <taxon>Sordaria</taxon>
    </lineage>
</organism>
<feature type="compositionally biased region" description="Acidic residues" evidence="1">
    <location>
        <begin position="255"/>
        <end position="269"/>
    </location>
</feature>
<feature type="region of interest" description="Disordered" evidence="1">
    <location>
        <begin position="136"/>
        <end position="178"/>
    </location>
</feature>
<feature type="compositionally biased region" description="Basic and acidic residues" evidence="1">
    <location>
        <begin position="307"/>
        <end position="328"/>
    </location>
</feature>
<evidence type="ECO:0000256" key="1">
    <source>
        <dbReference type="SAM" id="MobiDB-lite"/>
    </source>
</evidence>
<dbReference type="EMBL" id="NMPR01000198">
    <property type="protein sequence ID" value="KAA8628223.1"/>
    <property type="molecule type" value="Genomic_DNA"/>
</dbReference>
<feature type="compositionally biased region" description="Acidic residues" evidence="1">
    <location>
        <begin position="356"/>
        <end position="372"/>
    </location>
</feature>
<dbReference type="AlphaFoldDB" id="A0A8S8ZDR9"/>
<feature type="compositionally biased region" description="Acidic residues" evidence="1">
    <location>
        <begin position="74"/>
        <end position="89"/>
    </location>
</feature>
<gene>
    <name evidence="2" type="ORF">SMACR_08612</name>
</gene>